<keyword evidence="1" id="KW-0472">Membrane</keyword>
<gene>
    <name evidence="4" type="ORF">H0264_12285</name>
</gene>
<feature type="signal peptide" evidence="2">
    <location>
        <begin position="1"/>
        <end position="26"/>
    </location>
</feature>
<feature type="domain" description="DUF8020" evidence="3">
    <location>
        <begin position="30"/>
        <end position="102"/>
    </location>
</feature>
<evidence type="ECO:0000256" key="1">
    <source>
        <dbReference type="SAM" id="Phobius"/>
    </source>
</evidence>
<dbReference type="EMBL" id="CP059399">
    <property type="protein sequence ID" value="QLY32909.1"/>
    <property type="molecule type" value="Genomic_DNA"/>
</dbReference>
<feature type="transmembrane region" description="Helical" evidence="1">
    <location>
        <begin position="181"/>
        <end position="205"/>
    </location>
</feature>
<keyword evidence="5" id="KW-1185">Reference proteome</keyword>
<organism evidence="4 5">
    <name type="scientific">Nocardia huaxiensis</name>
    <dbReference type="NCBI Taxonomy" id="2755382"/>
    <lineage>
        <taxon>Bacteria</taxon>
        <taxon>Bacillati</taxon>
        <taxon>Actinomycetota</taxon>
        <taxon>Actinomycetes</taxon>
        <taxon>Mycobacteriales</taxon>
        <taxon>Nocardiaceae</taxon>
        <taxon>Nocardia</taxon>
    </lineage>
</organism>
<name>A0A7D7A0E4_9NOCA</name>
<keyword evidence="1" id="KW-0812">Transmembrane</keyword>
<evidence type="ECO:0000256" key="2">
    <source>
        <dbReference type="SAM" id="SignalP"/>
    </source>
</evidence>
<feature type="chain" id="PRO_5028218751" evidence="2">
    <location>
        <begin position="27"/>
        <end position="226"/>
    </location>
</feature>
<protein>
    <submittedName>
        <fullName evidence="4">Ammonium transporter</fullName>
    </submittedName>
</protein>
<dbReference type="InterPro" id="IPR058333">
    <property type="entry name" value="DUF8020"/>
</dbReference>
<evidence type="ECO:0000313" key="4">
    <source>
        <dbReference type="EMBL" id="QLY32909.1"/>
    </source>
</evidence>
<accession>A0A7D7A0E4</accession>
<dbReference type="KEGG" id="nhu:H0264_12285"/>
<dbReference type="Proteomes" id="UP000515512">
    <property type="component" value="Chromosome"/>
</dbReference>
<dbReference type="Pfam" id="PF26059">
    <property type="entry name" value="DUF8020"/>
    <property type="match status" value="1"/>
</dbReference>
<evidence type="ECO:0000259" key="3">
    <source>
        <dbReference type="Pfam" id="PF26059"/>
    </source>
</evidence>
<keyword evidence="1" id="KW-1133">Transmembrane helix</keyword>
<dbReference type="RefSeq" id="WP_181584074.1">
    <property type="nucleotide sequence ID" value="NZ_CP059399.1"/>
</dbReference>
<keyword evidence="2" id="KW-0732">Signal</keyword>
<dbReference type="AlphaFoldDB" id="A0A7D7A0E4"/>
<evidence type="ECO:0000313" key="5">
    <source>
        <dbReference type="Proteomes" id="UP000515512"/>
    </source>
</evidence>
<proteinExistence type="predicted"/>
<reference evidence="4 5" key="1">
    <citation type="submission" date="2020-07" db="EMBL/GenBank/DDBJ databases">
        <authorList>
            <person name="Zhuang K."/>
            <person name="Ran Y."/>
        </authorList>
    </citation>
    <scope>NUCLEOTIDE SEQUENCE [LARGE SCALE GENOMIC DNA]</scope>
    <source>
        <strain evidence="4 5">WCH-YHL-001</strain>
    </source>
</reference>
<feature type="transmembrane region" description="Helical" evidence="1">
    <location>
        <begin position="151"/>
        <end position="174"/>
    </location>
</feature>
<sequence length="226" mass="22589">MTLRRNMFTAATVAVALLSGAGAAHAGTPDVGYETKVVDGKVVTTLTHGTFVTATDQRTVEIRDEAGTTVLTMPLSFRQDGMEYPLPSRVRDAGRVLELTVVKDPATARPVAATPRKAVPVATAATAPATAAPIASPAEDQKAIDSFRAKLGFATAVGGFIGSLLGGAVGLLGIIGGPTVIASVIAGVAFGGAVGTLIAGGPTLVAAGLDLLSTLTAAPGTTKWNN</sequence>